<name>A0A067PCB3_9AGAM</name>
<dbReference type="AlphaFoldDB" id="A0A067PCB3"/>
<gene>
    <name evidence="3" type="ORF">JAAARDRAFT_530294</name>
</gene>
<reference evidence="4" key="1">
    <citation type="journal article" date="2014" name="Proc. Natl. Acad. Sci. U.S.A.">
        <title>Extensive sampling of basidiomycete genomes demonstrates inadequacy of the white-rot/brown-rot paradigm for wood decay fungi.</title>
        <authorList>
            <person name="Riley R."/>
            <person name="Salamov A.A."/>
            <person name="Brown D.W."/>
            <person name="Nagy L.G."/>
            <person name="Floudas D."/>
            <person name="Held B.W."/>
            <person name="Levasseur A."/>
            <person name="Lombard V."/>
            <person name="Morin E."/>
            <person name="Otillar R."/>
            <person name="Lindquist E.A."/>
            <person name="Sun H."/>
            <person name="LaButti K.M."/>
            <person name="Schmutz J."/>
            <person name="Jabbour D."/>
            <person name="Luo H."/>
            <person name="Baker S.E."/>
            <person name="Pisabarro A.G."/>
            <person name="Walton J.D."/>
            <person name="Blanchette R.A."/>
            <person name="Henrissat B."/>
            <person name="Martin F."/>
            <person name="Cullen D."/>
            <person name="Hibbett D.S."/>
            <person name="Grigoriev I.V."/>
        </authorList>
    </citation>
    <scope>NUCLEOTIDE SEQUENCE [LARGE SCALE GENOMIC DNA]</scope>
    <source>
        <strain evidence="4">MUCL 33604</strain>
    </source>
</reference>
<organism evidence="3 4">
    <name type="scientific">Jaapia argillacea MUCL 33604</name>
    <dbReference type="NCBI Taxonomy" id="933084"/>
    <lineage>
        <taxon>Eukaryota</taxon>
        <taxon>Fungi</taxon>
        <taxon>Dikarya</taxon>
        <taxon>Basidiomycota</taxon>
        <taxon>Agaricomycotina</taxon>
        <taxon>Agaricomycetes</taxon>
        <taxon>Agaricomycetidae</taxon>
        <taxon>Jaapiales</taxon>
        <taxon>Jaapiaceae</taxon>
        <taxon>Jaapia</taxon>
    </lineage>
</organism>
<dbReference type="OrthoDB" id="3265169at2759"/>
<dbReference type="Proteomes" id="UP000027265">
    <property type="component" value="Unassembled WGS sequence"/>
</dbReference>
<feature type="domain" description="DUF6699" evidence="2">
    <location>
        <begin position="99"/>
        <end position="224"/>
    </location>
</feature>
<dbReference type="EMBL" id="KL197748">
    <property type="protein sequence ID" value="KDQ51435.1"/>
    <property type="molecule type" value="Genomic_DNA"/>
</dbReference>
<sequence>MSYSKTHSHSNSSSSGRVSVRSDWFSSAPSSSWSARSMRSPTNQIPPAAPGAPYIHTVPLPESPSPPTRSLSNSPPSRNVVVGPLVVHPALTSQNPLSLLFNVVEPISQIQYRRPLNPSCLDEPATNPSTTSLSIHIPQLPIWSFTVENPRGVTVSDVLNRLHAKLRGRISRTEWQGSFSKTTQNMGVAAFNARTSGDESARNDGMKRMDLLGSNTFFAGLTTPRNSDGSECFTAHFVPRP</sequence>
<dbReference type="InParanoid" id="A0A067PCB3"/>
<dbReference type="HOGENOM" id="CLU_078286_0_0_1"/>
<feature type="region of interest" description="Disordered" evidence="1">
    <location>
        <begin position="1"/>
        <end position="76"/>
    </location>
</feature>
<dbReference type="Pfam" id="PF20415">
    <property type="entry name" value="DUF6699"/>
    <property type="match status" value="1"/>
</dbReference>
<dbReference type="InterPro" id="IPR046522">
    <property type="entry name" value="DUF6699"/>
</dbReference>
<evidence type="ECO:0000256" key="1">
    <source>
        <dbReference type="SAM" id="MobiDB-lite"/>
    </source>
</evidence>
<evidence type="ECO:0000313" key="4">
    <source>
        <dbReference type="Proteomes" id="UP000027265"/>
    </source>
</evidence>
<feature type="compositionally biased region" description="Low complexity" evidence="1">
    <location>
        <begin position="1"/>
        <end position="41"/>
    </location>
</feature>
<protein>
    <recommendedName>
        <fullName evidence="2">DUF6699 domain-containing protein</fullName>
    </recommendedName>
</protein>
<accession>A0A067PCB3</accession>
<evidence type="ECO:0000259" key="2">
    <source>
        <dbReference type="Pfam" id="PF20415"/>
    </source>
</evidence>
<proteinExistence type="predicted"/>
<evidence type="ECO:0000313" key="3">
    <source>
        <dbReference type="EMBL" id="KDQ51435.1"/>
    </source>
</evidence>
<keyword evidence="4" id="KW-1185">Reference proteome</keyword>